<dbReference type="AlphaFoldDB" id="A0A8R1XQJ3"/>
<evidence type="ECO:0000313" key="8">
    <source>
        <dbReference type="Proteomes" id="UP000024404"/>
    </source>
</evidence>
<comment type="subcellular location">
    <subcellularLocation>
        <location evidence="2">Chromosome</location>
    </subcellularLocation>
    <subcellularLocation>
        <location evidence="1">Nucleus</location>
    </subcellularLocation>
</comment>
<name>A0A8R1XQJ3_ONCVO</name>
<feature type="domain" description="HORMA" evidence="6">
    <location>
        <begin position="26"/>
        <end position="213"/>
    </location>
</feature>
<organism evidence="7 8">
    <name type="scientific">Onchocerca volvulus</name>
    <dbReference type="NCBI Taxonomy" id="6282"/>
    <lineage>
        <taxon>Eukaryota</taxon>
        <taxon>Metazoa</taxon>
        <taxon>Ecdysozoa</taxon>
        <taxon>Nematoda</taxon>
        <taxon>Chromadorea</taxon>
        <taxon>Rhabditida</taxon>
        <taxon>Spirurina</taxon>
        <taxon>Spiruromorpha</taxon>
        <taxon>Filarioidea</taxon>
        <taxon>Onchocercidae</taxon>
        <taxon>Onchocerca</taxon>
    </lineage>
</organism>
<dbReference type="GO" id="GO:0005694">
    <property type="term" value="C:chromosome"/>
    <property type="evidence" value="ECO:0007669"/>
    <property type="project" value="UniProtKB-SubCell"/>
</dbReference>
<keyword evidence="8" id="KW-1185">Reference proteome</keyword>
<dbReference type="SUPFAM" id="SSF56019">
    <property type="entry name" value="The spindle assembly checkpoint protein mad2"/>
    <property type="match status" value="1"/>
</dbReference>
<proteinExistence type="predicted"/>
<evidence type="ECO:0000256" key="4">
    <source>
        <dbReference type="ARBA" id="ARBA00023242"/>
    </source>
</evidence>
<dbReference type="InterPro" id="IPR051294">
    <property type="entry name" value="HORMA_MeioticProgression"/>
</dbReference>
<dbReference type="InterPro" id="IPR003511">
    <property type="entry name" value="HORMA_dom"/>
</dbReference>
<evidence type="ECO:0000259" key="6">
    <source>
        <dbReference type="PROSITE" id="PS50815"/>
    </source>
</evidence>
<dbReference type="Pfam" id="PF02301">
    <property type="entry name" value="HORMA"/>
    <property type="match status" value="1"/>
</dbReference>
<keyword evidence="3" id="KW-0158">Chromosome</keyword>
<dbReference type="PANTHER" id="PTHR48225:SF7">
    <property type="entry name" value="MEIOSIS-SPECIFIC PROTEIN HOP1"/>
    <property type="match status" value="1"/>
</dbReference>
<dbReference type="Proteomes" id="UP000024404">
    <property type="component" value="Unassembled WGS sequence"/>
</dbReference>
<evidence type="ECO:0000256" key="3">
    <source>
        <dbReference type="ARBA" id="ARBA00022454"/>
    </source>
</evidence>
<sequence>MEVVQQKRSKKSLNWEATFPNEPVGEKSRSFLQRVVFIAASHILYSRGLLPAKCFKKRQIEKTRFYVIRAESEGKDIVHSLKGIMEAIEFAYLRDFVIMVADRDRKDEYEALEVHRITKGEKVATIKYAGIVQARKQFFRLIRRITAYGSIIDSLPQNTCTLFKLTYYDEKTPPNYEPQGFMADDSLFHFPKEVEPLTLGRFDCEKHMVTTSVHSIFMKSAAEMKSLMHADAIKFNSSISRGTTICSSPTKTLRTLSACTDEFSQVQEDDHIEQQNDPMESTELSSSFIDISGTIQITEISESNISMDSSKSLAKPDFCKNRIATAEGLG</sequence>
<dbReference type="OMA" id="RFDCEKH"/>
<dbReference type="PROSITE" id="PS50815">
    <property type="entry name" value="HORMA"/>
    <property type="match status" value="1"/>
</dbReference>
<dbReference type="Gene3D" id="3.30.900.10">
    <property type="entry name" value="HORMA domain"/>
    <property type="match status" value="1"/>
</dbReference>
<evidence type="ECO:0000313" key="7">
    <source>
        <dbReference type="EnsemblMetazoa" id="OVOC1489.1"/>
    </source>
</evidence>
<dbReference type="EnsemblMetazoa" id="OVOC1489.1">
    <property type="protein sequence ID" value="OVOC1489.1"/>
    <property type="gene ID" value="WBGene00238298"/>
</dbReference>
<keyword evidence="4" id="KW-0539">Nucleus</keyword>
<dbReference type="EMBL" id="CMVM020000045">
    <property type="status" value="NOT_ANNOTATED_CDS"/>
    <property type="molecule type" value="Genomic_DNA"/>
</dbReference>
<evidence type="ECO:0000256" key="5">
    <source>
        <dbReference type="ARBA" id="ARBA00023254"/>
    </source>
</evidence>
<evidence type="ECO:0000256" key="1">
    <source>
        <dbReference type="ARBA" id="ARBA00004123"/>
    </source>
</evidence>
<dbReference type="InterPro" id="IPR036570">
    <property type="entry name" value="HORMA_dom_sf"/>
</dbReference>
<reference evidence="7" key="2">
    <citation type="submission" date="2022-06" db="UniProtKB">
        <authorList>
            <consortium name="EnsemblMetazoa"/>
        </authorList>
    </citation>
    <scope>IDENTIFICATION</scope>
</reference>
<evidence type="ECO:0000256" key="2">
    <source>
        <dbReference type="ARBA" id="ARBA00004286"/>
    </source>
</evidence>
<accession>A0A8R1XQJ3</accession>
<reference evidence="8" key="1">
    <citation type="submission" date="2013-10" db="EMBL/GenBank/DDBJ databases">
        <title>Genome sequencing of Onchocerca volvulus.</title>
        <authorList>
            <person name="Cotton J."/>
            <person name="Tsai J."/>
            <person name="Stanley E."/>
            <person name="Tracey A."/>
            <person name="Holroyd N."/>
            <person name="Lustigman S."/>
            <person name="Berriman M."/>
        </authorList>
    </citation>
    <scope>NUCLEOTIDE SEQUENCE</scope>
</reference>
<keyword evidence="5" id="KW-0469">Meiosis</keyword>
<protein>
    <submittedName>
        <fullName evidence="7">HORMA domain-containing protein</fullName>
    </submittedName>
</protein>
<dbReference type="GO" id="GO:0005634">
    <property type="term" value="C:nucleus"/>
    <property type="evidence" value="ECO:0007669"/>
    <property type="project" value="UniProtKB-SubCell"/>
</dbReference>
<dbReference type="PANTHER" id="PTHR48225">
    <property type="entry name" value="HORMA DOMAIN-CONTAINING PROTEIN 1"/>
    <property type="match status" value="1"/>
</dbReference>
<dbReference type="GO" id="GO:0051321">
    <property type="term" value="P:meiotic cell cycle"/>
    <property type="evidence" value="ECO:0007669"/>
    <property type="project" value="UniProtKB-KW"/>
</dbReference>